<evidence type="ECO:0000256" key="2">
    <source>
        <dbReference type="ARBA" id="ARBA00022553"/>
    </source>
</evidence>
<feature type="signal peptide" evidence="11">
    <location>
        <begin position="1"/>
        <end position="23"/>
    </location>
</feature>
<keyword evidence="4 11" id="KW-0732">Signal</keyword>
<keyword evidence="2" id="KW-0597">Phosphoprotein</keyword>
<comment type="subcellular location">
    <subcellularLocation>
        <location evidence="1">Membrane</location>
        <topology evidence="1">Single-pass type I membrane protein</topology>
    </subcellularLocation>
</comment>
<dbReference type="Gene3D" id="2.10.25.10">
    <property type="entry name" value="Laminin"/>
    <property type="match status" value="1"/>
</dbReference>
<keyword evidence="3 10" id="KW-0812">Transmembrane</keyword>
<evidence type="ECO:0000256" key="9">
    <source>
        <dbReference type="SAM" id="MobiDB-lite"/>
    </source>
</evidence>
<sequence>MESWFCSCWVYLMVIVAVRDISADPASPPRYTIHHTKVTFNSATENCFPGVLTTLATKQDVNDILGFISRSVSSLNKSNFTFWVGLRKDKNKCVTPMLPLKGFQWTEDGSKEMQVSHWTLEPELTCTSVLCGALQMELERSMVTGWGLIPVGCSKGHKFICKLRDGLTGGTPKPAEPKPATAEPHKPEPRPATQKPEPTIVECWSNVQVELRCSGRPAVWRLLDDSPVNITTICQPCEVGFKRDTSGNCVDIDECRGDNHCRHTCLNTEGSYRCVCSDEDGKQHEEDSTECTDSEINSDNGLMSGILIPVLVAVAALVVLVVVIAVTVKCCLKRRSKKRAIKKAEKMAMKKKYEKVEI</sequence>
<dbReference type="GO" id="GO:0030246">
    <property type="term" value="F:carbohydrate binding"/>
    <property type="evidence" value="ECO:0007669"/>
    <property type="project" value="UniProtKB-KW"/>
</dbReference>
<dbReference type="PANTHER" id="PTHR14789">
    <property type="entry name" value="CHONDROLECTIN VARIANT CHODLFDELTAE"/>
    <property type="match status" value="1"/>
</dbReference>
<dbReference type="PROSITE" id="PS50041">
    <property type="entry name" value="C_TYPE_LECTIN_2"/>
    <property type="match status" value="1"/>
</dbReference>
<protein>
    <recommendedName>
        <fullName evidence="12">C-type lectin domain-containing protein</fullName>
    </recommendedName>
</protein>
<feature type="chain" id="PRO_5035885554" description="C-type lectin domain-containing protein" evidence="11">
    <location>
        <begin position="24"/>
        <end position="358"/>
    </location>
</feature>
<dbReference type="Gene3D" id="3.10.100.10">
    <property type="entry name" value="Mannose-Binding Protein A, subunit A"/>
    <property type="match status" value="1"/>
</dbReference>
<dbReference type="InterPro" id="IPR018097">
    <property type="entry name" value="EGF_Ca-bd_CS"/>
</dbReference>
<dbReference type="InterPro" id="IPR016186">
    <property type="entry name" value="C-type_lectin-like/link_sf"/>
</dbReference>
<evidence type="ECO:0000256" key="11">
    <source>
        <dbReference type="SAM" id="SignalP"/>
    </source>
</evidence>
<keyword evidence="5" id="KW-0430">Lectin</keyword>
<dbReference type="InterPro" id="IPR001881">
    <property type="entry name" value="EGF-like_Ca-bd_dom"/>
</dbReference>
<evidence type="ECO:0000256" key="1">
    <source>
        <dbReference type="ARBA" id="ARBA00004479"/>
    </source>
</evidence>
<evidence type="ECO:0000256" key="3">
    <source>
        <dbReference type="ARBA" id="ARBA00022692"/>
    </source>
</evidence>
<name>A0A8C4HD09_DICLA</name>
<dbReference type="SUPFAM" id="SSF56436">
    <property type="entry name" value="C-type lectin-like"/>
    <property type="match status" value="1"/>
</dbReference>
<evidence type="ECO:0000256" key="5">
    <source>
        <dbReference type="ARBA" id="ARBA00022734"/>
    </source>
</evidence>
<dbReference type="SMART" id="SM00179">
    <property type="entry name" value="EGF_CA"/>
    <property type="match status" value="1"/>
</dbReference>
<reference evidence="13" key="1">
    <citation type="submission" date="2025-08" db="UniProtKB">
        <authorList>
            <consortium name="Ensembl"/>
        </authorList>
    </citation>
    <scope>IDENTIFICATION</scope>
</reference>
<dbReference type="InterPro" id="IPR051505">
    <property type="entry name" value="C-type_lectin_domain"/>
</dbReference>
<accession>A0A8C4HD09</accession>
<keyword evidence="6 10" id="KW-1133">Transmembrane helix</keyword>
<feature type="region of interest" description="Disordered" evidence="9">
    <location>
        <begin position="170"/>
        <end position="197"/>
    </location>
</feature>
<evidence type="ECO:0000313" key="14">
    <source>
        <dbReference type="Proteomes" id="UP000694389"/>
    </source>
</evidence>
<keyword evidence="8" id="KW-1015">Disulfide bond</keyword>
<proteinExistence type="predicted"/>
<dbReference type="InterPro" id="IPR000152">
    <property type="entry name" value="EGF-type_Asp/Asn_hydroxyl_site"/>
</dbReference>
<evidence type="ECO:0000256" key="6">
    <source>
        <dbReference type="ARBA" id="ARBA00022989"/>
    </source>
</evidence>
<dbReference type="AlphaFoldDB" id="A0A8C4HD09"/>
<organism evidence="13 14">
    <name type="scientific">Dicentrarchus labrax</name>
    <name type="common">European seabass</name>
    <name type="synonym">Morone labrax</name>
    <dbReference type="NCBI Taxonomy" id="13489"/>
    <lineage>
        <taxon>Eukaryota</taxon>
        <taxon>Metazoa</taxon>
        <taxon>Chordata</taxon>
        <taxon>Craniata</taxon>
        <taxon>Vertebrata</taxon>
        <taxon>Euteleostomi</taxon>
        <taxon>Actinopterygii</taxon>
        <taxon>Neopterygii</taxon>
        <taxon>Teleostei</taxon>
        <taxon>Neoteleostei</taxon>
        <taxon>Acanthomorphata</taxon>
        <taxon>Eupercaria</taxon>
        <taxon>Moronidae</taxon>
        <taxon>Dicentrarchus</taxon>
    </lineage>
</organism>
<dbReference type="Ensembl" id="ENSDLAT00005043649.2">
    <property type="protein sequence ID" value="ENSDLAP00005040881.2"/>
    <property type="gene ID" value="ENSDLAG00005018261.2"/>
</dbReference>
<dbReference type="GeneTree" id="ENSGT01030000234930"/>
<dbReference type="PANTHER" id="PTHR14789:SF8">
    <property type="entry name" value="C-TYPE LECTIN DOMAIN FAMILY 14 MEMBER A PRECURSOR-RELATED"/>
    <property type="match status" value="1"/>
</dbReference>
<dbReference type="GO" id="GO:0005509">
    <property type="term" value="F:calcium ion binding"/>
    <property type="evidence" value="ECO:0007669"/>
    <property type="project" value="InterPro"/>
</dbReference>
<evidence type="ECO:0000256" key="8">
    <source>
        <dbReference type="ARBA" id="ARBA00023157"/>
    </source>
</evidence>
<dbReference type="InterPro" id="IPR016187">
    <property type="entry name" value="CTDL_fold"/>
</dbReference>
<dbReference type="CDD" id="cd00054">
    <property type="entry name" value="EGF_CA"/>
    <property type="match status" value="1"/>
</dbReference>
<feature type="compositionally biased region" description="Low complexity" evidence="9">
    <location>
        <begin position="170"/>
        <end position="182"/>
    </location>
</feature>
<dbReference type="PROSITE" id="PS00010">
    <property type="entry name" value="ASX_HYDROXYL"/>
    <property type="match status" value="1"/>
</dbReference>
<evidence type="ECO:0000256" key="10">
    <source>
        <dbReference type="SAM" id="Phobius"/>
    </source>
</evidence>
<evidence type="ECO:0000256" key="7">
    <source>
        <dbReference type="ARBA" id="ARBA00023136"/>
    </source>
</evidence>
<feature type="domain" description="C-type lectin" evidence="12">
    <location>
        <begin position="31"/>
        <end position="162"/>
    </location>
</feature>
<reference evidence="13" key="2">
    <citation type="submission" date="2025-09" db="UniProtKB">
        <authorList>
            <consortium name="Ensembl"/>
        </authorList>
    </citation>
    <scope>IDENTIFICATION</scope>
</reference>
<feature type="transmembrane region" description="Helical" evidence="10">
    <location>
        <begin position="306"/>
        <end position="332"/>
    </location>
</feature>
<dbReference type="GO" id="GO:0016020">
    <property type="term" value="C:membrane"/>
    <property type="evidence" value="ECO:0007669"/>
    <property type="project" value="UniProtKB-SubCell"/>
</dbReference>
<evidence type="ECO:0000256" key="4">
    <source>
        <dbReference type="ARBA" id="ARBA00022729"/>
    </source>
</evidence>
<keyword evidence="7 10" id="KW-0472">Membrane</keyword>
<dbReference type="SUPFAM" id="SSF57196">
    <property type="entry name" value="EGF/Laminin"/>
    <property type="match status" value="1"/>
</dbReference>
<dbReference type="InterPro" id="IPR001304">
    <property type="entry name" value="C-type_lectin-like"/>
</dbReference>
<dbReference type="PROSITE" id="PS01187">
    <property type="entry name" value="EGF_CA"/>
    <property type="match status" value="1"/>
</dbReference>
<evidence type="ECO:0000259" key="12">
    <source>
        <dbReference type="PROSITE" id="PS50041"/>
    </source>
</evidence>
<dbReference type="GO" id="GO:0032502">
    <property type="term" value="P:developmental process"/>
    <property type="evidence" value="ECO:0007669"/>
    <property type="project" value="UniProtKB-ARBA"/>
</dbReference>
<evidence type="ECO:0000313" key="13">
    <source>
        <dbReference type="Ensembl" id="ENSDLAP00005040881.2"/>
    </source>
</evidence>
<dbReference type="Proteomes" id="UP000694389">
    <property type="component" value="Unassembled WGS sequence"/>
</dbReference>
<keyword evidence="14" id="KW-1185">Reference proteome</keyword>